<comment type="caution">
    <text evidence="1">The sequence shown here is derived from an EMBL/GenBank/DDBJ whole genome shotgun (WGS) entry which is preliminary data.</text>
</comment>
<keyword evidence="2" id="KW-1185">Reference proteome</keyword>
<dbReference type="Proteomes" id="UP000308836">
    <property type="component" value="Unassembled WGS sequence"/>
</dbReference>
<proteinExistence type="predicted"/>
<dbReference type="EMBL" id="SRYG01000042">
    <property type="protein sequence ID" value="TGY64414.1"/>
    <property type="molecule type" value="Genomic_DNA"/>
</dbReference>
<keyword evidence="1" id="KW-0238">DNA-binding</keyword>
<name>A0AC61R5K7_9FIRM</name>
<gene>
    <name evidence="1" type="ORF">E5336_12080</name>
</gene>
<accession>A0AC61R5K7</accession>
<organism evidence="1 2">
    <name type="scientific">Dubosiella muris</name>
    <dbReference type="NCBI Taxonomy" id="3038133"/>
    <lineage>
        <taxon>Bacteria</taxon>
        <taxon>Bacillati</taxon>
        <taxon>Bacillota</taxon>
        <taxon>Erysipelotrichia</taxon>
        <taxon>Erysipelotrichales</taxon>
        <taxon>Erysipelotrichaceae</taxon>
        <taxon>Dubosiella</taxon>
    </lineage>
</organism>
<reference evidence="1" key="1">
    <citation type="submission" date="2019-04" db="EMBL/GenBank/DDBJ databases">
        <title>Microbes associate with the intestines of laboratory mice.</title>
        <authorList>
            <person name="Navarre W."/>
            <person name="Wong E."/>
            <person name="Huang K."/>
            <person name="Tropini C."/>
            <person name="Ng K."/>
            <person name="Yu B."/>
        </authorList>
    </citation>
    <scope>NUCLEOTIDE SEQUENCE</scope>
    <source>
        <strain evidence="1">NM09_H32</strain>
    </source>
</reference>
<evidence type="ECO:0000313" key="1">
    <source>
        <dbReference type="EMBL" id="TGY64414.1"/>
    </source>
</evidence>
<evidence type="ECO:0000313" key="2">
    <source>
        <dbReference type="Proteomes" id="UP000308836"/>
    </source>
</evidence>
<sequence>MRLLVSNVFLYNKDMATLKDVAALAHVSASTISRFLNQDPTLSIPEETKRCILEAVRKTGYEKRQKKEKQTLKIGLLHWYTLDQEMSDPYYLQVRGGVESYLASNKVEIVRIFKNDLHRWARLEGIDGLICLGKFSKREMETLTSTYIHVVFLDMETAPIQYNTISLDFKTAMKDVVAYLHGLGHERIGFLGGYEILEDQSVYPDPRVGSFLSEAKSRNITYNPYFLIDRYTMESGYAMMRQLLEQENTPSAVVACSDPIAIGAMRAIKEKGYRIPEDISIVSFDDIEDAKYCDPPLTTVHAPALELGKYGAMLLLNLIEKRVDLPFQMLLPCTLVVRESAA</sequence>
<protein>
    <submittedName>
        <fullName evidence="1">LacI family DNA-binding transcriptional regulator</fullName>
    </submittedName>
</protein>